<dbReference type="KEGG" id="dbc:MFMK1_002941"/>
<protein>
    <recommendedName>
        <fullName evidence="1">N(6)-L-threonylcarbamoyladenine synthase</fullName>
        <ecNumber evidence="1">2.3.1.234</ecNumber>
    </recommendedName>
</protein>
<accession>A0AAU0UP61</accession>
<dbReference type="InterPro" id="IPR017861">
    <property type="entry name" value="KAE1/TsaD"/>
</dbReference>
<evidence type="ECO:0000259" key="7">
    <source>
        <dbReference type="Pfam" id="PF00814"/>
    </source>
</evidence>
<evidence type="ECO:0000256" key="2">
    <source>
        <dbReference type="ARBA" id="ARBA00022679"/>
    </source>
</evidence>
<dbReference type="GO" id="GO:0000408">
    <property type="term" value="C:EKC/KEOPS complex"/>
    <property type="evidence" value="ECO:0007669"/>
    <property type="project" value="TreeGrafter"/>
</dbReference>
<keyword evidence="4" id="KW-0479">Metal-binding</keyword>
<name>A0AAU0UP61_9FIRM</name>
<dbReference type="InterPro" id="IPR000905">
    <property type="entry name" value="Gcp-like_dom"/>
</dbReference>
<keyword evidence="9" id="KW-1185">Reference proteome</keyword>
<keyword evidence="3" id="KW-0819">tRNA processing</keyword>
<proteinExistence type="predicted"/>
<dbReference type="SUPFAM" id="SSF53067">
    <property type="entry name" value="Actin-like ATPase domain"/>
    <property type="match status" value="1"/>
</dbReference>
<dbReference type="Pfam" id="PF00814">
    <property type="entry name" value="TsaD"/>
    <property type="match status" value="1"/>
</dbReference>
<evidence type="ECO:0000313" key="9">
    <source>
        <dbReference type="Proteomes" id="UP001329915"/>
    </source>
</evidence>
<evidence type="ECO:0000313" key="8">
    <source>
        <dbReference type="EMBL" id="WRO23093.1"/>
    </source>
</evidence>
<gene>
    <name evidence="8" type="ORF">MFMK1_002941</name>
</gene>
<dbReference type="PANTHER" id="PTHR11735">
    <property type="entry name" value="TRNA N6-ADENOSINE THREONYLCARBAMOYLTRANSFERASE"/>
    <property type="match status" value="1"/>
</dbReference>
<dbReference type="Gene3D" id="3.30.420.40">
    <property type="match status" value="2"/>
</dbReference>
<evidence type="ECO:0000256" key="5">
    <source>
        <dbReference type="ARBA" id="ARBA00023315"/>
    </source>
</evidence>
<dbReference type="Proteomes" id="UP001329915">
    <property type="component" value="Chromosome"/>
</dbReference>
<dbReference type="InterPro" id="IPR043129">
    <property type="entry name" value="ATPase_NBD"/>
</dbReference>
<reference evidence="8 9" key="1">
    <citation type="submission" date="2023-04" db="EMBL/GenBank/DDBJ databases">
        <authorList>
            <person name="Hsu D."/>
        </authorList>
    </citation>
    <scope>NUCLEOTIDE SEQUENCE [LARGE SCALE GENOMIC DNA]</scope>
    <source>
        <strain evidence="8 9">MK1</strain>
    </source>
</reference>
<evidence type="ECO:0000256" key="4">
    <source>
        <dbReference type="ARBA" id="ARBA00022723"/>
    </source>
</evidence>
<dbReference type="EMBL" id="CP121694">
    <property type="protein sequence ID" value="WRO23093.1"/>
    <property type="molecule type" value="Genomic_DNA"/>
</dbReference>
<dbReference type="GO" id="GO:0008033">
    <property type="term" value="P:tRNA processing"/>
    <property type="evidence" value="ECO:0007669"/>
    <property type="project" value="UniProtKB-KW"/>
</dbReference>
<dbReference type="GO" id="GO:0005737">
    <property type="term" value="C:cytoplasm"/>
    <property type="evidence" value="ECO:0007669"/>
    <property type="project" value="TreeGrafter"/>
</dbReference>
<keyword evidence="5" id="KW-0012">Acyltransferase</keyword>
<dbReference type="PRINTS" id="PR00789">
    <property type="entry name" value="OSIALOPTASE"/>
</dbReference>
<organism evidence="8 9">
    <name type="scientific">Metallumcola ferriviriculae</name>
    <dbReference type="NCBI Taxonomy" id="3039180"/>
    <lineage>
        <taxon>Bacteria</taxon>
        <taxon>Bacillati</taxon>
        <taxon>Bacillota</taxon>
        <taxon>Clostridia</taxon>
        <taxon>Neomoorellales</taxon>
        <taxon>Desulfitibacteraceae</taxon>
        <taxon>Metallumcola</taxon>
    </lineage>
</organism>
<evidence type="ECO:0000256" key="3">
    <source>
        <dbReference type="ARBA" id="ARBA00022694"/>
    </source>
</evidence>
<dbReference type="GO" id="GO:0061711">
    <property type="term" value="F:tRNA N(6)-L-threonylcarbamoyladenine synthase activity"/>
    <property type="evidence" value="ECO:0007669"/>
    <property type="project" value="UniProtKB-EC"/>
</dbReference>
<dbReference type="EC" id="2.3.1.234" evidence="1"/>
<dbReference type="PANTHER" id="PTHR11735:SF14">
    <property type="entry name" value="TRNA N6-ADENOSINE THREONYLCARBAMOYLTRANSFERASE"/>
    <property type="match status" value="1"/>
</dbReference>
<dbReference type="RefSeq" id="WP_366922479.1">
    <property type="nucleotide sequence ID" value="NZ_CP121694.1"/>
</dbReference>
<evidence type="ECO:0000256" key="1">
    <source>
        <dbReference type="ARBA" id="ARBA00012156"/>
    </source>
</evidence>
<dbReference type="AlphaFoldDB" id="A0AAU0UP61"/>
<dbReference type="GO" id="GO:0046872">
    <property type="term" value="F:metal ion binding"/>
    <property type="evidence" value="ECO:0007669"/>
    <property type="project" value="UniProtKB-KW"/>
</dbReference>
<comment type="catalytic activity">
    <reaction evidence="6">
        <text>L-threonylcarbamoyladenylate + adenosine(37) in tRNA = N(6)-L-threonylcarbamoyladenosine(37) in tRNA + AMP + H(+)</text>
        <dbReference type="Rhea" id="RHEA:37059"/>
        <dbReference type="Rhea" id="RHEA-COMP:10162"/>
        <dbReference type="Rhea" id="RHEA-COMP:10163"/>
        <dbReference type="ChEBI" id="CHEBI:15378"/>
        <dbReference type="ChEBI" id="CHEBI:73682"/>
        <dbReference type="ChEBI" id="CHEBI:74411"/>
        <dbReference type="ChEBI" id="CHEBI:74418"/>
        <dbReference type="ChEBI" id="CHEBI:456215"/>
        <dbReference type="EC" id="2.3.1.234"/>
    </reaction>
</comment>
<keyword evidence="2" id="KW-0808">Transferase</keyword>
<sequence length="320" mass="34167">MYSLGIDTSCYTTSVAVVDRNRKLIFEDRRLLAVPPGERGLQQSQAVFQHVQNLPIILENVFNSVGAEKIAMITASTAPRPTKGSYMPVFTVSQGQGKILASALDVPFIAATHQEGHLEAALWSTDTQIPRQFLAVHLSGGTSELLLVSGNPDGYAIKLLGGTIDLHAGQFVDRIGVALGFGFPAGAALETLARQSVKRLGLATAVKGYEFSFSGPESQAQRLIAQGAPAADVARSVEQCIATTLEKVLRRAIEKEGIKEVLLAGGVAANGYIRKRLMKRLHHPAVGASLVFAKPDYSTDNAVGVALLGLKQYYSNISLK</sequence>
<feature type="domain" description="Gcp-like" evidence="7">
    <location>
        <begin position="46"/>
        <end position="305"/>
    </location>
</feature>
<evidence type="ECO:0000256" key="6">
    <source>
        <dbReference type="ARBA" id="ARBA00048117"/>
    </source>
</evidence>